<dbReference type="Proteomes" id="UP000060513">
    <property type="component" value="Chromosome"/>
</dbReference>
<evidence type="ECO:0000313" key="2">
    <source>
        <dbReference type="Proteomes" id="UP000060513"/>
    </source>
</evidence>
<dbReference type="EMBL" id="CP011340">
    <property type="protein sequence ID" value="ALC19770.1"/>
    <property type="molecule type" value="Genomic_DNA"/>
</dbReference>
<dbReference type="AlphaFoldDB" id="A0A0M4DP93"/>
<reference evidence="1 2" key="1">
    <citation type="submission" date="2015-08" db="EMBL/GenBank/DDBJ databases">
        <title>Genome sequence of the pristinamycin over-producing bacterium Streptomyces pristinaespiralis HCCB10218.</title>
        <authorList>
            <person name="Tian J."/>
            <person name="Yang J."/>
            <person name="Li L."/>
            <person name="Ruan L."/>
            <person name="Wei W."/>
            <person name="Zheng G."/>
            <person name="Wei Z."/>
            <person name="Yang S."/>
            <person name="Ge M."/>
            <person name="Jiang W."/>
            <person name="Lu Y."/>
        </authorList>
    </citation>
    <scope>NUCLEOTIDE SEQUENCE [LARGE SCALE GENOMIC DNA]</scope>
    <source>
        <strain evidence="1 2">HCCB 10218</strain>
    </source>
</reference>
<dbReference type="STRING" id="38300.SPRI_1464"/>
<dbReference type="GeneID" id="97237471"/>
<organism evidence="1">
    <name type="scientific">Streptomyces pristinaespiralis</name>
    <dbReference type="NCBI Taxonomy" id="38300"/>
    <lineage>
        <taxon>Bacteria</taxon>
        <taxon>Bacillati</taxon>
        <taxon>Actinomycetota</taxon>
        <taxon>Actinomycetes</taxon>
        <taxon>Kitasatosporales</taxon>
        <taxon>Streptomycetaceae</taxon>
        <taxon>Streptomyces</taxon>
    </lineage>
</organism>
<dbReference type="PATRIC" id="fig|38300.4.peg.1563"/>
<dbReference type="RefSeq" id="WP_005309850.1">
    <property type="nucleotide sequence ID" value="NZ_CP011340.1"/>
</dbReference>
<sequence>MATERNVRTNIGFYPPQEDGGAWRSNLPSLEDALRQSFPDPVIEHSISPLHGEQALDFEIALAPEVWLTGTSSMEEPDYAYITLVDATADEAAVFATWLRDSFVPSPDLVRFISSLAMAGGEETPWVLPATGGSEEVLAEIRRHIETFDVF</sequence>
<dbReference type="KEGG" id="spri:SPRI_1464"/>
<accession>A0A0M4DP93</accession>
<name>A0A0M4DP93_STRPR</name>
<gene>
    <name evidence="1" type="ORF">SPRI_1464</name>
</gene>
<evidence type="ECO:0000313" key="1">
    <source>
        <dbReference type="EMBL" id="ALC19770.1"/>
    </source>
</evidence>
<proteinExistence type="predicted"/>
<dbReference type="OMA" id="EPDYAYI"/>
<protein>
    <submittedName>
        <fullName evidence="1">Uncharacterized protein</fullName>
    </submittedName>
</protein>
<dbReference type="OrthoDB" id="4198022at2"/>